<name>A0A518BSA9_9BACT</name>
<dbReference type="KEGG" id="pbap:Pla133_49790"/>
<gene>
    <name evidence="2" type="ORF">Pla133_49790</name>
</gene>
<accession>A0A518BSA9</accession>
<evidence type="ECO:0000313" key="2">
    <source>
        <dbReference type="EMBL" id="QDU69856.1"/>
    </source>
</evidence>
<sequence length="760" mass="81371">MIAELERALQGDPSAGLVGSPVELAWAFARLVGAVALDHPSALPQSDLDRLLARAVEVTVDDPATHAWVAGVRIELLLRRERWAAVLEIGWPLLDDEQVDPTYRAPIAVGVAVAARAAGSLAEADRACERAAELLAERPGSLPQLELSLGLQRCAIARLRGLMDVSARHWAALALIAADSGDAGLLAQVAEERANFLLAAQQHDRLDDHVRALLEQPDTAQFPATASALRLVQAISLGVRGAQDSDSQERSMALLVQVEEDPATRPTDRRLARLRLATAQARQGRLDLATRSLESVRASADGPLPRSDEAQCARLEAHLGRRLATSPAELLGVLERTDAAFDRFLEALTSDPPRPGGLGFLQFEEHRGFVGELIELLLAVHGPERGADLALDRIHRLQATGSRARLAGYVPGTVEELRGTLLAEGQGQLIYLPTAVQTHLLTVDAAGTRHHRLPPIGRLHELRARFQQAFAPDRAARAWTAQAARLREALLPQDALERLLEWRAVTVIGLDLVRYVPFELLPLEGGELLGEVLDLGYLPSLSTGMRLARRPARPDRGGRLALVVAPTFDDPLLEAIPLDDAVLERLLGGATDPLVLSADEAGLAGLAAAELEQRDLLTIVTHGRFDRLRELSSGLALAAGPDGPSTLWPEDVPTIAPLPPVVVVAACKAARSAARMGEGGLDGLIGALIDGGASCVVVAHEDVEYAALLELLEVLQPRLLTGEVSVARALAEAQQALRARRPETPAAALLHAYGLVHRVR</sequence>
<evidence type="ECO:0000259" key="1">
    <source>
        <dbReference type="Pfam" id="PF12770"/>
    </source>
</evidence>
<keyword evidence="3" id="KW-1185">Reference proteome</keyword>
<dbReference type="RefSeq" id="WP_145070155.1">
    <property type="nucleotide sequence ID" value="NZ_CP036287.1"/>
</dbReference>
<dbReference type="EMBL" id="CP036287">
    <property type="protein sequence ID" value="QDU69856.1"/>
    <property type="molecule type" value="Genomic_DNA"/>
</dbReference>
<dbReference type="InterPro" id="IPR024983">
    <property type="entry name" value="CHAT_dom"/>
</dbReference>
<evidence type="ECO:0000313" key="3">
    <source>
        <dbReference type="Proteomes" id="UP000316921"/>
    </source>
</evidence>
<dbReference type="Pfam" id="PF12770">
    <property type="entry name" value="CHAT"/>
    <property type="match status" value="1"/>
</dbReference>
<protein>
    <submittedName>
        <fullName evidence="2">CHAT domain protein</fullName>
    </submittedName>
</protein>
<organism evidence="2 3">
    <name type="scientific">Engelhardtia mirabilis</name>
    <dbReference type="NCBI Taxonomy" id="2528011"/>
    <lineage>
        <taxon>Bacteria</taxon>
        <taxon>Pseudomonadati</taxon>
        <taxon>Planctomycetota</taxon>
        <taxon>Planctomycetia</taxon>
        <taxon>Planctomycetia incertae sedis</taxon>
        <taxon>Engelhardtia</taxon>
    </lineage>
</organism>
<dbReference type="AlphaFoldDB" id="A0A518BSA9"/>
<proteinExistence type="predicted"/>
<reference evidence="2 3" key="1">
    <citation type="submission" date="2019-02" db="EMBL/GenBank/DDBJ databases">
        <title>Deep-cultivation of Planctomycetes and their phenomic and genomic characterization uncovers novel biology.</title>
        <authorList>
            <person name="Wiegand S."/>
            <person name="Jogler M."/>
            <person name="Boedeker C."/>
            <person name="Pinto D."/>
            <person name="Vollmers J."/>
            <person name="Rivas-Marin E."/>
            <person name="Kohn T."/>
            <person name="Peeters S.H."/>
            <person name="Heuer A."/>
            <person name="Rast P."/>
            <person name="Oberbeckmann S."/>
            <person name="Bunk B."/>
            <person name="Jeske O."/>
            <person name="Meyerdierks A."/>
            <person name="Storesund J.E."/>
            <person name="Kallscheuer N."/>
            <person name="Luecker S."/>
            <person name="Lage O.M."/>
            <person name="Pohl T."/>
            <person name="Merkel B.J."/>
            <person name="Hornburger P."/>
            <person name="Mueller R.-W."/>
            <person name="Bruemmer F."/>
            <person name="Labrenz M."/>
            <person name="Spormann A.M."/>
            <person name="Op den Camp H."/>
            <person name="Overmann J."/>
            <person name="Amann R."/>
            <person name="Jetten M.S.M."/>
            <person name="Mascher T."/>
            <person name="Medema M.H."/>
            <person name="Devos D.P."/>
            <person name="Kaster A.-K."/>
            <person name="Ovreas L."/>
            <person name="Rohde M."/>
            <person name="Galperin M.Y."/>
            <person name="Jogler C."/>
        </authorList>
    </citation>
    <scope>NUCLEOTIDE SEQUENCE [LARGE SCALE GENOMIC DNA]</scope>
    <source>
        <strain evidence="2 3">Pla133</strain>
    </source>
</reference>
<feature type="domain" description="CHAT" evidence="1">
    <location>
        <begin position="482"/>
        <end position="740"/>
    </location>
</feature>
<dbReference type="Proteomes" id="UP000316921">
    <property type="component" value="Chromosome"/>
</dbReference>